<dbReference type="Gene3D" id="3.20.20.70">
    <property type="entry name" value="Aldolase class I"/>
    <property type="match status" value="1"/>
</dbReference>
<dbReference type="RefSeq" id="WP_138590478.1">
    <property type="nucleotide sequence ID" value="NZ_PNBX01000015.1"/>
</dbReference>
<dbReference type="GO" id="GO:0047444">
    <property type="term" value="F:N-acylneuraminate-9-phosphate synthase activity"/>
    <property type="evidence" value="ECO:0007669"/>
    <property type="project" value="TreeGrafter"/>
</dbReference>
<reference evidence="3" key="2">
    <citation type="submission" date="2019-06" db="EMBL/GenBank/DDBJ databases">
        <title>Co-occurence of chitin degradation, pigmentation and bioactivity in marine Pseudoalteromonas.</title>
        <authorList>
            <person name="Sonnenschein E.C."/>
            <person name="Bech P.K."/>
        </authorList>
    </citation>
    <scope>NUCLEOTIDE SEQUENCE [LARGE SCALE GENOMIC DNA]</scope>
    <source>
        <strain evidence="3">S3790</strain>
    </source>
</reference>
<dbReference type="InterPro" id="IPR057736">
    <property type="entry name" value="SAF_PseI/NeuA/NeuB"/>
</dbReference>
<dbReference type="SUPFAM" id="SSF51269">
    <property type="entry name" value="AFP III-like domain"/>
    <property type="match status" value="1"/>
</dbReference>
<dbReference type="Gene3D" id="3.90.1210.10">
    <property type="entry name" value="Antifreeze-like/N-acetylneuraminic acid synthase C-terminal domain"/>
    <property type="match status" value="1"/>
</dbReference>
<name>A0A5S3VBW8_9GAMM</name>
<gene>
    <name evidence="2" type="primary">neuB</name>
    <name evidence="2" type="ORF">CWC19_04770</name>
</gene>
<dbReference type="AlphaFoldDB" id="A0A5S3VBW8"/>
<reference evidence="2 3" key="1">
    <citation type="submission" date="2018-01" db="EMBL/GenBank/DDBJ databases">
        <authorList>
            <person name="Paulsen S."/>
            <person name="Gram L.K."/>
        </authorList>
    </citation>
    <scope>NUCLEOTIDE SEQUENCE [LARGE SCALE GENOMIC DNA]</scope>
    <source>
        <strain evidence="2 3">S3790</strain>
    </source>
</reference>
<comment type="caution">
    <text evidence="2">The sequence shown here is derived from an EMBL/GenBank/DDBJ whole genome shotgun (WGS) entry which is preliminary data.</text>
</comment>
<dbReference type="PANTHER" id="PTHR42966">
    <property type="entry name" value="N-ACETYLNEURAMINATE SYNTHASE"/>
    <property type="match status" value="1"/>
</dbReference>
<feature type="domain" description="AFP-like" evidence="1">
    <location>
        <begin position="284"/>
        <end position="336"/>
    </location>
</feature>
<dbReference type="CDD" id="cd11615">
    <property type="entry name" value="SAF_NeuB_like"/>
    <property type="match status" value="1"/>
</dbReference>
<sequence length="336" mass="36941">MKSNSVFIIAEIGVNHNGCLETAKKLIDAAIESGADAVKFQSFITEEELVKSTPKADYQKKTTNAEESQFDMVKKLELNKDQHVELFQYCATRNIEFISSPFDLPSIQLLNDLGVQRIKIPSGEITNIPYLHAVAKLNKPVILSTGMSTMDEVEFALKQLESAGLSQSYISILHCTSEYPAPMTSINLNSMVALKDTFGLVVGYSDHSVGSEVAVASVALGGKIIEKHITLDKSMAGPDHSASSEPHEFLFMVEQIRNIEIALGSSEKKPTTQELKTKDVVRKKIVAKQRILKGEQLSEKNLTTKRSLSGLGAEHWFEVLGVSAVQAYDIDDPIEL</sequence>
<dbReference type="Proteomes" id="UP000307217">
    <property type="component" value="Unassembled WGS sequence"/>
</dbReference>
<proteinExistence type="predicted"/>
<dbReference type="InterPro" id="IPR036732">
    <property type="entry name" value="AFP_Neu5c_C_sf"/>
</dbReference>
<dbReference type="PANTHER" id="PTHR42966:SF1">
    <property type="entry name" value="SIALIC ACID SYNTHASE"/>
    <property type="match status" value="1"/>
</dbReference>
<dbReference type="PROSITE" id="PS50844">
    <property type="entry name" value="AFP_LIKE"/>
    <property type="match status" value="1"/>
</dbReference>
<dbReference type="NCBIfam" id="TIGR03569">
    <property type="entry name" value="NeuB_NnaB"/>
    <property type="match status" value="1"/>
</dbReference>
<organism evidence="2 3">
    <name type="scientific">Pseudoalteromonas aurantia</name>
    <dbReference type="NCBI Taxonomy" id="43654"/>
    <lineage>
        <taxon>Bacteria</taxon>
        <taxon>Pseudomonadati</taxon>
        <taxon>Pseudomonadota</taxon>
        <taxon>Gammaproteobacteria</taxon>
        <taxon>Alteromonadales</taxon>
        <taxon>Pseudoalteromonadaceae</taxon>
        <taxon>Pseudoalteromonas</taxon>
    </lineage>
</organism>
<accession>A0A5S3VBW8</accession>
<dbReference type="SUPFAM" id="SSF51569">
    <property type="entry name" value="Aldolase"/>
    <property type="match status" value="1"/>
</dbReference>
<dbReference type="GO" id="GO:0016051">
    <property type="term" value="P:carbohydrate biosynthetic process"/>
    <property type="evidence" value="ECO:0007669"/>
    <property type="project" value="InterPro"/>
</dbReference>
<evidence type="ECO:0000313" key="2">
    <source>
        <dbReference type="EMBL" id="TMO69485.1"/>
    </source>
</evidence>
<dbReference type="OrthoDB" id="9781701at2"/>
<evidence type="ECO:0000259" key="1">
    <source>
        <dbReference type="PROSITE" id="PS50844"/>
    </source>
</evidence>
<dbReference type="InterPro" id="IPR013785">
    <property type="entry name" value="Aldolase_TIM"/>
</dbReference>
<dbReference type="InterPro" id="IPR006190">
    <property type="entry name" value="SAF_AFP_Neu5Ac"/>
</dbReference>
<dbReference type="InterPro" id="IPR013132">
    <property type="entry name" value="PseI/NeuA/B-like_N"/>
</dbReference>
<dbReference type="InterPro" id="IPR051690">
    <property type="entry name" value="PseI-like"/>
</dbReference>
<dbReference type="EMBL" id="PNBX01000015">
    <property type="protein sequence ID" value="TMO69485.1"/>
    <property type="molecule type" value="Genomic_DNA"/>
</dbReference>
<dbReference type="InterPro" id="IPR020007">
    <property type="entry name" value="NeuB/NeuA"/>
</dbReference>
<dbReference type="Pfam" id="PF03102">
    <property type="entry name" value="NeuB"/>
    <property type="match status" value="1"/>
</dbReference>
<evidence type="ECO:0000313" key="3">
    <source>
        <dbReference type="Proteomes" id="UP000307217"/>
    </source>
</evidence>
<protein>
    <submittedName>
        <fullName evidence="2">N-acetylneuraminate synthase</fullName>
    </submittedName>
</protein>